<proteinExistence type="inferred from homology"/>
<dbReference type="InterPro" id="IPR051421">
    <property type="entry name" value="RNA_Proc_DNA_Dmg_Regulator"/>
</dbReference>
<gene>
    <name evidence="12" type="ORF">TSPGSL018_12708</name>
</gene>
<dbReference type="InterPro" id="IPR053822">
    <property type="entry name" value="SDE2-like_dom"/>
</dbReference>
<keyword evidence="6" id="KW-0508">mRNA splicing</keyword>
<dbReference type="GO" id="GO:0008380">
    <property type="term" value="P:RNA splicing"/>
    <property type="evidence" value="ECO:0007669"/>
    <property type="project" value="UniProtKB-KW"/>
</dbReference>
<evidence type="ECO:0000256" key="8">
    <source>
        <dbReference type="ARBA" id="ARBA00023306"/>
    </source>
</evidence>
<dbReference type="Gene3D" id="3.10.20.90">
    <property type="entry name" value="Phosphatidylinositol 3-kinase Catalytic Subunit, Chain A, domain 1"/>
    <property type="match status" value="1"/>
</dbReference>
<feature type="domain" description="Ubiquitin-like" evidence="11">
    <location>
        <begin position="12"/>
        <end position="93"/>
    </location>
</feature>
<name>A0A061S9J1_9CHLO</name>
<evidence type="ECO:0000256" key="9">
    <source>
        <dbReference type="SAM" id="Coils"/>
    </source>
</evidence>
<dbReference type="SUPFAM" id="SSF54236">
    <property type="entry name" value="Ubiquitin-like"/>
    <property type="match status" value="1"/>
</dbReference>
<dbReference type="Pfam" id="PF22782">
    <property type="entry name" value="SDE2"/>
    <property type="match status" value="1"/>
</dbReference>
<keyword evidence="9" id="KW-0175">Coiled coil</keyword>
<dbReference type="PANTHER" id="PTHR12786">
    <property type="entry name" value="SPLICING FACTOR SF3A-RELATED"/>
    <property type="match status" value="1"/>
</dbReference>
<comment type="similarity">
    <text evidence="3">Belongs to the SDE2 family.</text>
</comment>
<dbReference type="GO" id="GO:0005737">
    <property type="term" value="C:cytoplasm"/>
    <property type="evidence" value="ECO:0007669"/>
    <property type="project" value="UniProtKB-SubCell"/>
</dbReference>
<dbReference type="PANTHER" id="PTHR12786:SF1">
    <property type="entry name" value="SPLICING REGULATOR SDE2"/>
    <property type="match status" value="1"/>
</dbReference>
<dbReference type="Pfam" id="PF13297">
    <property type="entry name" value="SDE2_2C"/>
    <property type="match status" value="1"/>
</dbReference>
<evidence type="ECO:0000256" key="6">
    <source>
        <dbReference type="ARBA" id="ARBA00023187"/>
    </source>
</evidence>
<feature type="non-terminal residue" evidence="12">
    <location>
        <position position="1"/>
    </location>
</feature>
<sequence>KPRKDFQFRHTMQILVRCISGKTVVLRLRETNKEDPRSVDSLKLLLAEKCKYSALPGIEYVFRGRTLESSRALESYGVETGSTVHQTYRLLGGKGGFGAMLRGIGRTGKLTDNFDACRDLSGRRIRHQEGEKKLKEWAEEAKERELEKIAQSHIKQQLKEQKQRKKQEEEERIAQEVQQTNIKGVKQAVLSGLAASGSKRKAPGEDASPESARGKSLKLWGMDSDSDSEDGDEQPRDATSAAELSGEQHPGDSSADERTIDTAVAAASTAAKPACSDGAGPEDTPPPSQQEPGKQPTAEDGEKGAPPAEVDLGEYSSAEELEALGLERLKAELQRRGLKCGGSLRQRAERLYLLKTTPPEELDRSLFAKK</sequence>
<evidence type="ECO:0000256" key="7">
    <source>
        <dbReference type="ARBA" id="ARBA00023242"/>
    </source>
</evidence>
<organism evidence="12">
    <name type="scientific">Tetraselmis sp. GSL018</name>
    <dbReference type="NCBI Taxonomy" id="582737"/>
    <lineage>
        <taxon>Eukaryota</taxon>
        <taxon>Viridiplantae</taxon>
        <taxon>Chlorophyta</taxon>
        <taxon>core chlorophytes</taxon>
        <taxon>Chlorodendrophyceae</taxon>
        <taxon>Chlorodendrales</taxon>
        <taxon>Chlorodendraceae</taxon>
        <taxon>Tetraselmis</taxon>
    </lineage>
</organism>
<reference evidence="12" key="1">
    <citation type="submission" date="2014-05" db="EMBL/GenBank/DDBJ databases">
        <title>The transcriptome of the halophilic microalga Tetraselmis sp. GSL018 isolated from the Great Salt Lake, Utah.</title>
        <authorList>
            <person name="Jinkerson R.E."/>
            <person name="D'Adamo S."/>
            <person name="Posewitz M.C."/>
        </authorList>
    </citation>
    <scope>NUCLEOTIDE SEQUENCE</scope>
    <source>
        <strain evidence="12">GSL018</strain>
    </source>
</reference>
<evidence type="ECO:0000259" key="11">
    <source>
        <dbReference type="PROSITE" id="PS50053"/>
    </source>
</evidence>
<dbReference type="GO" id="GO:0005634">
    <property type="term" value="C:nucleus"/>
    <property type="evidence" value="ECO:0007669"/>
    <property type="project" value="UniProtKB-SubCell"/>
</dbReference>
<feature type="compositionally biased region" description="Low complexity" evidence="10">
    <location>
        <begin position="263"/>
        <end position="274"/>
    </location>
</feature>
<keyword evidence="5" id="KW-0507">mRNA processing</keyword>
<comment type="subcellular location">
    <subcellularLocation>
        <location evidence="2">Cytoplasm</location>
    </subcellularLocation>
    <subcellularLocation>
        <location evidence="1">Nucleus</location>
    </subcellularLocation>
</comment>
<keyword evidence="8" id="KW-0131">Cell cycle</keyword>
<keyword evidence="7" id="KW-0539">Nucleus</keyword>
<evidence type="ECO:0000256" key="2">
    <source>
        <dbReference type="ARBA" id="ARBA00004496"/>
    </source>
</evidence>
<evidence type="ECO:0000256" key="5">
    <source>
        <dbReference type="ARBA" id="ARBA00022664"/>
    </source>
</evidence>
<feature type="coiled-coil region" evidence="9">
    <location>
        <begin position="127"/>
        <end position="179"/>
    </location>
</feature>
<dbReference type="InterPro" id="IPR000626">
    <property type="entry name" value="Ubiquitin-like_dom"/>
</dbReference>
<feature type="region of interest" description="Disordered" evidence="10">
    <location>
        <begin position="194"/>
        <end position="317"/>
    </location>
</feature>
<keyword evidence="4" id="KW-0963">Cytoplasm</keyword>
<evidence type="ECO:0000256" key="10">
    <source>
        <dbReference type="SAM" id="MobiDB-lite"/>
    </source>
</evidence>
<protein>
    <submittedName>
        <fullName evidence="12">Ubiquitin fusion protein</fullName>
    </submittedName>
</protein>
<evidence type="ECO:0000313" key="12">
    <source>
        <dbReference type="EMBL" id="JAC79441.1"/>
    </source>
</evidence>
<evidence type="ECO:0000256" key="4">
    <source>
        <dbReference type="ARBA" id="ARBA00022490"/>
    </source>
</evidence>
<accession>A0A061S9J1</accession>
<evidence type="ECO:0000256" key="1">
    <source>
        <dbReference type="ARBA" id="ARBA00004123"/>
    </source>
</evidence>
<dbReference type="GO" id="GO:0006397">
    <property type="term" value="P:mRNA processing"/>
    <property type="evidence" value="ECO:0007669"/>
    <property type="project" value="UniProtKB-KW"/>
</dbReference>
<dbReference type="EMBL" id="GBEZ01005919">
    <property type="protein sequence ID" value="JAC79441.1"/>
    <property type="molecule type" value="Transcribed_RNA"/>
</dbReference>
<dbReference type="AlphaFoldDB" id="A0A061S9J1"/>
<dbReference type="InterPro" id="IPR029071">
    <property type="entry name" value="Ubiquitin-like_domsf"/>
</dbReference>
<dbReference type="InterPro" id="IPR025086">
    <property type="entry name" value="SDE2/SF3A3_SAP"/>
</dbReference>
<dbReference type="PROSITE" id="PS50053">
    <property type="entry name" value="UBIQUITIN_2"/>
    <property type="match status" value="1"/>
</dbReference>
<evidence type="ECO:0000256" key="3">
    <source>
        <dbReference type="ARBA" id="ARBA00008726"/>
    </source>
</evidence>